<sequence length="58" mass="6625">MSLGVQIRLWWAGLSLSVSAQLSRLQAIGRYIDGFYNPVRRHSTLDYASPAQFERLVE</sequence>
<name>A0ABY5RYN6_9HYPH</name>
<organism evidence="1 2">
    <name type="scientific">Microvirga terrae</name>
    <dbReference type="NCBI Taxonomy" id="2740529"/>
    <lineage>
        <taxon>Bacteria</taxon>
        <taxon>Pseudomonadati</taxon>
        <taxon>Pseudomonadota</taxon>
        <taxon>Alphaproteobacteria</taxon>
        <taxon>Hyphomicrobiales</taxon>
        <taxon>Methylobacteriaceae</taxon>
        <taxon>Microvirga</taxon>
    </lineage>
</organism>
<gene>
    <name evidence="1" type="ORF">HPT29_018075</name>
</gene>
<dbReference type="RefSeq" id="WP_173947143.1">
    <property type="nucleotide sequence ID" value="NZ_CP102845.1"/>
</dbReference>
<accession>A0ABY5RYN6</accession>
<dbReference type="Proteomes" id="UP001017257">
    <property type="component" value="Chromosome"/>
</dbReference>
<protein>
    <recommendedName>
        <fullName evidence="3">Transposase</fullName>
    </recommendedName>
</protein>
<evidence type="ECO:0000313" key="2">
    <source>
        <dbReference type="Proteomes" id="UP001017257"/>
    </source>
</evidence>
<evidence type="ECO:0000313" key="1">
    <source>
        <dbReference type="EMBL" id="UVF22153.1"/>
    </source>
</evidence>
<reference evidence="1" key="1">
    <citation type="submission" date="2022-08" db="EMBL/GenBank/DDBJ databases">
        <title>Microvirga terrae sp. nov., isolated from soil.</title>
        <authorList>
            <person name="Kim K.H."/>
            <person name="Seo Y.L."/>
            <person name="Kim J.M."/>
            <person name="Lee J.K."/>
            <person name="Han D.M."/>
            <person name="Jeon C.O."/>
        </authorList>
    </citation>
    <scope>NUCLEOTIDE SEQUENCE</scope>
    <source>
        <strain evidence="1">R24</strain>
    </source>
</reference>
<keyword evidence="2" id="KW-1185">Reference proteome</keyword>
<proteinExistence type="predicted"/>
<evidence type="ECO:0008006" key="3">
    <source>
        <dbReference type="Google" id="ProtNLM"/>
    </source>
</evidence>
<dbReference type="EMBL" id="CP102845">
    <property type="protein sequence ID" value="UVF22153.1"/>
    <property type="molecule type" value="Genomic_DNA"/>
</dbReference>